<dbReference type="GO" id="GO:0003824">
    <property type="term" value="F:catalytic activity"/>
    <property type="evidence" value="ECO:0007669"/>
    <property type="project" value="InterPro"/>
</dbReference>
<evidence type="ECO:0000259" key="1">
    <source>
        <dbReference type="PROSITE" id="PS51340"/>
    </source>
</evidence>
<dbReference type="AlphaFoldDB" id="A0A0F7SHJ9"/>
<sequence>MLAILIVLGLLLVPLGYFFGLFRFLVDKLSLKLETDEDWVIEDLLIHPIKSCRGIFIGESGYSSEGLDYDRRWLIVDAETHKFVTARELPSLVLVTPSIDKASNKLHISFPESVGLDSFDIPLDPTSEDLVAWELASDVTIWKSTTDAYIIPDPLAHSRLSTYLDRPVLLVFKGPTRRPLRLPSDPETLATFPPDARTAFSDGFPILLVNKRSIEDVEQKVILSVENEEETEWSVKPRLEGDIKEKWLAGKGDITRRTRGNVIVGKKGGKPWVEETWGVIQFGQGQEAQKMIVASPCGRCQLPNVDPETGISNPSVPYKTMTRYRRVDPRQKYNPCFGINVVPTVGKGVLKVGDKVKVKSLNNWPRVE</sequence>
<dbReference type="InterPro" id="IPR005302">
    <property type="entry name" value="MoCF_Sase_C"/>
</dbReference>
<reference evidence="3" key="1">
    <citation type="submission" date="2014-08" db="EMBL/GenBank/DDBJ databases">
        <authorList>
            <person name="Sharma Rahul"/>
            <person name="Thines Marco"/>
        </authorList>
    </citation>
    <scope>NUCLEOTIDE SEQUENCE</scope>
</reference>
<evidence type="ECO:0000313" key="3">
    <source>
        <dbReference type="EMBL" id="CDZ97865.1"/>
    </source>
</evidence>
<dbReference type="GO" id="GO:0030151">
    <property type="term" value="F:molybdenum ion binding"/>
    <property type="evidence" value="ECO:0007669"/>
    <property type="project" value="InterPro"/>
</dbReference>
<accession>A0A0F7SHJ9</accession>
<reference evidence="2" key="2">
    <citation type="journal article" date="2016" name="Microb. Cell Fact.">
        <title>Regulation of carotenogenesis in the red yeast Xanthophyllomyces dendrorhous: the role of the transcriptional co-repressor complex Cyc8-Tup1 involved in catabolic repression.</title>
        <authorList>
            <person name="Cordova P."/>
            <person name="Alcaino J."/>
            <person name="Bravo N."/>
            <person name="Barahona S."/>
            <person name="Sepulveda D."/>
            <person name="Fernandez-Lobato M."/>
            <person name="Baeza M."/>
            <person name="Cifuentes V."/>
        </authorList>
    </citation>
    <scope>NUCLEOTIDE SEQUENCE</scope>
    <source>
        <strain evidence="2">UCD 67-385</strain>
    </source>
</reference>
<dbReference type="EMBL" id="KX517857">
    <property type="protein sequence ID" value="AOR51681.1"/>
    <property type="molecule type" value="mRNA"/>
</dbReference>
<dbReference type="Pfam" id="PF03473">
    <property type="entry name" value="MOSC"/>
    <property type="match status" value="1"/>
</dbReference>
<name>A0A0F7SHJ9_PHARH</name>
<gene>
    <name evidence="2" type="primary">HXB</name>
</gene>
<dbReference type="InterPro" id="IPR005303">
    <property type="entry name" value="MOCOS_middle"/>
</dbReference>
<dbReference type="PANTHER" id="PTHR14237">
    <property type="entry name" value="MOLYBDOPTERIN COFACTOR SULFURASE MOSC"/>
    <property type="match status" value="1"/>
</dbReference>
<protein>
    <submittedName>
        <fullName evidence="2">MOSC domain containing protein</fullName>
    </submittedName>
    <submittedName>
        <fullName evidence="3">Molybdenum cofactor sulfurase</fullName>
    </submittedName>
</protein>
<dbReference type="SUPFAM" id="SSF141673">
    <property type="entry name" value="MOSC N-terminal domain-like"/>
    <property type="match status" value="1"/>
</dbReference>
<dbReference type="EMBL" id="LN483249">
    <property type="protein sequence ID" value="CDZ97865.1"/>
    <property type="molecule type" value="Genomic_DNA"/>
</dbReference>
<feature type="domain" description="MOSC" evidence="1">
    <location>
        <begin position="177"/>
        <end position="359"/>
    </location>
</feature>
<dbReference type="GO" id="GO:0030170">
    <property type="term" value="F:pyridoxal phosphate binding"/>
    <property type="evidence" value="ECO:0007669"/>
    <property type="project" value="InterPro"/>
</dbReference>
<dbReference type="PROSITE" id="PS51340">
    <property type="entry name" value="MOSC"/>
    <property type="match status" value="1"/>
</dbReference>
<evidence type="ECO:0000313" key="2">
    <source>
        <dbReference type="EMBL" id="AOR51681.1"/>
    </source>
</evidence>
<dbReference type="Pfam" id="PF03476">
    <property type="entry name" value="MOSC_N"/>
    <property type="match status" value="1"/>
</dbReference>
<dbReference type="PANTHER" id="PTHR14237:SF19">
    <property type="entry name" value="MITOCHONDRIAL AMIDOXIME REDUCING COMPONENT 1"/>
    <property type="match status" value="1"/>
</dbReference>
<proteinExistence type="evidence at transcript level"/>
<organism evidence="3">
    <name type="scientific">Phaffia rhodozyma</name>
    <name type="common">Yeast</name>
    <name type="synonym">Xanthophyllomyces dendrorhous</name>
    <dbReference type="NCBI Taxonomy" id="264483"/>
    <lineage>
        <taxon>Eukaryota</taxon>
        <taxon>Fungi</taxon>
        <taxon>Dikarya</taxon>
        <taxon>Basidiomycota</taxon>
        <taxon>Agaricomycotina</taxon>
        <taxon>Tremellomycetes</taxon>
        <taxon>Cystofilobasidiales</taxon>
        <taxon>Mrakiaceae</taxon>
        <taxon>Phaffia</taxon>
    </lineage>
</organism>